<dbReference type="PROSITE" id="PS50043">
    <property type="entry name" value="HTH_LUXR_2"/>
    <property type="match status" value="1"/>
</dbReference>
<dbReference type="STRING" id="476652.DEAC_c18140"/>
<evidence type="ECO:0000313" key="10">
    <source>
        <dbReference type="EMBL" id="KLU66415.1"/>
    </source>
</evidence>
<evidence type="ECO:0000256" key="3">
    <source>
        <dbReference type="ARBA" id="ARBA00023015"/>
    </source>
</evidence>
<keyword evidence="3" id="KW-0805">Transcription regulation</keyword>
<dbReference type="CDD" id="cd17535">
    <property type="entry name" value="REC_NarL-like"/>
    <property type="match status" value="1"/>
</dbReference>
<name>A0A0J1FSF0_9FIRM</name>
<accession>A0A0J1FSF0</accession>
<dbReference type="PRINTS" id="PR00038">
    <property type="entry name" value="HTHLUXR"/>
</dbReference>
<gene>
    <name evidence="10" type="primary">degU_3</name>
    <name evidence="10" type="ORF">DEAC_c18140</name>
</gene>
<dbReference type="InterPro" id="IPR000792">
    <property type="entry name" value="Tscrpt_reg_LuxR_C"/>
</dbReference>
<dbReference type="SMART" id="SM00421">
    <property type="entry name" value="HTH_LUXR"/>
    <property type="match status" value="1"/>
</dbReference>
<dbReference type="PROSITE" id="PS00622">
    <property type="entry name" value="HTH_LUXR_1"/>
    <property type="match status" value="1"/>
</dbReference>
<dbReference type="EMBL" id="LDZY01000005">
    <property type="protein sequence ID" value="KLU66415.1"/>
    <property type="molecule type" value="Genomic_DNA"/>
</dbReference>
<evidence type="ECO:0000256" key="1">
    <source>
        <dbReference type="ARBA" id="ARBA00018672"/>
    </source>
</evidence>
<dbReference type="SUPFAM" id="SSF46894">
    <property type="entry name" value="C-terminal effector domain of the bipartite response regulators"/>
    <property type="match status" value="1"/>
</dbReference>
<feature type="domain" description="HTH luxR-type" evidence="8">
    <location>
        <begin position="158"/>
        <end position="223"/>
    </location>
</feature>
<proteinExistence type="predicted"/>
<dbReference type="AlphaFoldDB" id="A0A0J1FSF0"/>
<evidence type="ECO:0000256" key="4">
    <source>
        <dbReference type="ARBA" id="ARBA00023125"/>
    </source>
</evidence>
<dbReference type="InterPro" id="IPR058245">
    <property type="entry name" value="NreC/VraR/RcsB-like_REC"/>
</dbReference>
<dbReference type="PROSITE" id="PS50110">
    <property type="entry name" value="RESPONSE_REGULATORY"/>
    <property type="match status" value="1"/>
</dbReference>
<dbReference type="InterPro" id="IPR001789">
    <property type="entry name" value="Sig_transdc_resp-reg_receiver"/>
</dbReference>
<comment type="function">
    <text evidence="6">May play the central regulatory role in sporulation. It may be an element of the effector pathway responsible for the activation of sporulation genes in response to nutritional stress. Spo0A may act in concert with spo0H (a sigma factor) to control the expression of some genes that are critical to the sporulation process.</text>
</comment>
<evidence type="ECO:0000256" key="5">
    <source>
        <dbReference type="ARBA" id="ARBA00023163"/>
    </source>
</evidence>
<feature type="domain" description="Response regulatory" evidence="9">
    <location>
        <begin position="12"/>
        <end position="128"/>
    </location>
</feature>
<keyword evidence="5" id="KW-0804">Transcription</keyword>
<keyword evidence="2 7" id="KW-0597">Phosphoprotein</keyword>
<feature type="modified residue" description="4-aspartylphosphate" evidence="7">
    <location>
        <position position="63"/>
    </location>
</feature>
<dbReference type="GO" id="GO:0003677">
    <property type="term" value="F:DNA binding"/>
    <property type="evidence" value="ECO:0007669"/>
    <property type="project" value="UniProtKB-KW"/>
</dbReference>
<dbReference type="GO" id="GO:0000160">
    <property type="term" value="P:phosphorelay signal transduction system"/>
    <property type="evidence" value="ECO:0007669"/>
    <property type="project" value="InterPro"/>
</dbReference>
<evidence type="ECO:0000259" key="8">
    <source>
        <dbReference type="PROSITE" id="PS50043"/>
    </source>
</evidence>
<dbReference type="PANTHER" id="PTHR43214">
    <property type="entry name" value="TWO-COMPONENT RESPONSE REGULATOR"/>
    <property type="match status" value="1"/>
</dbReference>
<dbReference type="Pfam" id="PF00196">
    <property type="entry name" value="GerE"/>
    <property type="match status" value="1"/>
</dbReference>
<evidence type="ECO:0000256" key="6">
    <source>
        <dbReference type="ARBA" id="ARBA00024867"/>
    </source>
</evidence>
<reference evidence="10 11" key="1">
    <citation type="submission" date="2015-06" db="EMBL/GenBank/DDBJ databases">
        <title>Draft genome of the moderately acidophilic sulfate reducer Candidatus Desulfosporosinus acididurans strain M1.</title>
        <authorList>
            <person name="Poehlein A."/>
            <person name="Petzsch P."/>
            <person name="Johnson B.D."/>
            <person name="Schloemann M."/>
            <person name="Daniel R."/>
            <person name="Muehling M."/>
        </authorList>
    </citation>
    <scope>NUCLEOTIDE SEQUENCE [LARGE SCALE GENOMIC DNA]</scope>
    <source>
        <strain evidence="10 11">M1</strain>
    </source>
</reference>
<evidence type="ECO:0000259" key="9">
    <source>
        <dbReference type="PROSITE" id="PS50110"/>
    </source>
</evidence>
<keyword evidence="11" id="KW-1185">Reference proteome</keyword>
<dbReference type="Proteomes" id="UP000036356">
    <property type="component" value="Unassembled WGS sequence"/>
</dbReference>
<comment type="caution">
    <text evidence="10">The sequence shown here is derived from an EMBL/GenBank/DDBJ whole genome shotgun (WGS) entry which is preliminary data.</text>
</comment>
<dbReference type="PANTHER" id="PTHR43214:SF42">
    <property type="entry name" value="TRANSCRIPTIONAL REGULATORY PROTEIN DESR"/>
    <property type="match status" value="1"/>
</dbReference>
<dbReference type="InterPro" id="IPR016032">
    <property type="entry name" value="Sig_transdc_resp-reg_C-effctor"/>
</dbReference>
<organism evidence="10 11">
    <name type="scientific">Desulfosporosinus acididurans</name>
    <dbReference type="NCBI Taxonomy" id="476652"/>
    <lineage>
        <taxon>Bacteria</taxon>
        <taxon>Bacillati</taxon>
        <taxon>Bacillota</taxon>
        <taxon>Clostridia</taxon>
        <taxon>Eubacteriales</taxon>
        <taxon>Desulfitobacteriaceae</taxon>
        <taxon>Desulfosporosinus</taxon>
    </lineage>
</organism>
<dbReference type="InterPro" id="IPR011006">
    <property type="entry name" value="CheY-like_superfamily"/>
</dbReference>
<sequence length="228" mass="25221">MALDNEKSKMLKILIVDDHTLFVEGTVSLLSSETILEIVGIANDGVQCLNLLKSTAPDVILLDISLPDCSGINLIDDIKSIHPEVKIIMLTGLNPEGYLTKSLQKGVQGFLLKECNKTEMIEAIHYVVEGKEYFSKGLAHFLKVEVVDNNDDQQSITPKPNDKVLSGREAEIMNHIIKGLNNQEISLALGITIRTVKFHTSNILHKFGVKSRSKAAAAWKEMSKNKNE</sequence>
<protein>
    <recommendedName>
        <fullName evidence="1">Stage 0 sporulation protein A homolog</fullName>
    </recommendedName>
</protein>
<keyword evidence="4" id="KW-0238">DNA-binding</keyword>
<dbReference type="RefSeq" id="WP_047809670.1">
    <property type="nucleotide sequence ID" value="NZ_LDZY01000005.1"/>
</dbReference>
<dbReference type="Pfam" id="PF00072">
    <property type="entry name" value="Response_reg"/>
    <property type="match status" value="1"/>
</dbReference>
<dbReference type="Gene3D" id="3.40.50.2300">
    <property type="match status" value="1"/>
</dbReference>
<dbReference type="CDD" id="cd06170">
    <property type="entry name" value="LuxR_C_like"/>
    <property type="match status" value="1"/>
</dbReference>
<evidence type="ECO:0000313" key="11">
    <source>
        <dbReference type="Proteomes" id="UP000036356"/>
    </source>
</evidence>
<evidence type="ECO:0000256" key="2">
    <source>
        <dbReference type="ARBA" id="ARBA00022553"/>
    </source>
</evidence>
<dbReference type="SUPFAM" id="SSF52172">
    <property type="entry name" value="CheY-like"/>
    <property type="match status" value="1"/>
</dbReference>
<dbReference type="InterPro" id="IPR039420">
    <property type="entry name" value="WalR-like"/>
</dbReference>
<evidence type="ECO:0000256" key="7">
    <source>
        <dbReference type="PROSITE-ProRule" id="PRU00169"/>
    </source>
</evidence>
<dbReference type="GO" id="GO:0006355">
    <property type="term" value="P:regulation of DNA-templated transcription"/>
    <property type="evidence" value="ECO:0007669"/>
    <property type="project" value="InterPro"/>
</dbReference>
<dbReference type="PATRIC" id="fig|476652.3.peg.1875"/>
<dbReference type="SMART" id="SM00448">
    <property type="entry name" value="REC"/>
    <property type="match status" value="1"/>
</dbReference>